<evidence type="ECO:0000313" key="2">
    <source>
        <dbReference type="EMBL" id="KAG2254970.1"/>
    </source>
</evidence>
<dbReference type="EMBL" id="JAAMPC010000015">
    <property type="protein sequence ID" value="KAG2254970.1"/>
    <property type="molecule type" value="Genomic_DNA"/>
</dbReference>
<organism evidence="2 3">
    <name type="scientific">Brassica carinata</name>
    <name type="common">Ethiopian mustard</name>
    <name type="synonym">Abyssinian cabbage</name>
    <dbReference type="NCBI Taxonomy" id="52824"/>
    <lineage>
        <taxon>Eukaryota</taxon>
        <taxon>Viridiplantae</taxon>
        <taxon>Streptophyta</taxon>
        <taxon>Embryophyta</taxon>
        <taxon>Tracheophyta</taxon>
        <taxon>Spermatophyta</taxon>
        <taxon>Magnoliopsida</taxon>
        <taxon>eudicotyledons</taxon>
        <taxon>Gunneridae</taxon>
        <taxon>Pentapetalae</taxon>
        <taxon>rosids</taxon>
        <taxon>malvids</taxon>
        <taxon>Brassicales</taxon>
        <taxon>Brassicaceae</taxon>
        <taxon>Brassiceae</taxon>
        <taxon>Brassica</taxon>
    </lineage>
</organism>
<name>A0A8X7TUB6_BRACI</name>
<sequence>MHKLSQGSIELVGGTRERDTNPRSQECGTSQRVCGAIGWSLTDDEVAELRSLASEINPVVGFPVEYL</sequence>
<feature type="region of interest" description="Disordered" evidence="1">
    <location>
        <begin position="1"/>
        <end position="28"/>
    </location>
</feature>
<dbReference type="Proteomes" id="UP000886595">
    <property type="component" value="Unassembled WGS sequence"/>
</dbReference>
<comment type="caution">
    <text evidence="2">The sequence shown here is derived from an EMBL/GenBank/DDBJ whole genome shotgun (WGS) entry which is preliminary data.</text>
</comment>
<gene>
    <name evidence="2" type="ORF">Bca52824_074264</name>
</gene>
<evidence type="ECO:0000256" key="1">
    <source>
        <dbReference type="SAM" id="MobiDB-lite"/>
    </source>
</evidence>
<evidence type="ECO:0000313" key="3">
    <source>
        <dbReference type="Proteomes" id="UP000886595"/>
    </source>
</evidence>
<protein>
    <submittedName>
        <fullName evidence="2">Uncharacterized protein</fullName>
    </submittedName>
</protein>
<keyword evidence="3" id="KW-1185">Reference proteome</keyword>
<dbReference type="AlphaFoldDB" id="A0A8X7TUB6"/>
<proteinExistence type="predicted"/>
<reference evidence="2 3" key="1">
    <citation type="submission" date="2020-02" db="EMBL/GenBank/DDBJ databases">
        <authorList>
            <person name="Ma Q."/>
            <person name="Huang Y."/>
            <person name="Song X."/>
            <person name="Pei D."/>
        </authorList>
    </citation>
    <scope>NUCLEOTIDE SEQUENCE [LARGE SCALE GENOMIC DNA]</scope>
    <source>
        <strain evidence="2">Sxm20200214</strain>
        <tissue evidence="2">Leaf</tissue>
    </source>
</reference>
<dbReference type="OrthoDB" id="37537at2759"/>
<accession>A0A8X7TUB6</accession>